<sequence length="583" mass="65794">MEASQDIHDPWKVQTPSTVGNYSELFQNVDLPESFEKVFNLAQPSGEQGITVAALDKIIRSAGLPKSTTNKMLYDVLGLNQTHISKNELFIILGLIALAQKNMDATLENLSLYKNDLPEPLLPGLETVDFRSLKSPTRGSQSGFSDPWRISKPTTSEAGTIGTVNDSKSTFGKAQGFKHKATTQTSILPDTPDDVVEVLEAEELGGLIFKFVNYTVTSEVRACTVLRRYSDFYWLCEVLQKRYPYRMIPKLPPKKIGGNKVFFDDRRIRLSRFLNFLVVHPVLKEDSLVNAFLTEAMDMARFKRENTVHVFEEFEFSSLKTNFENLSHDAISTRVAKAQGSVVQATRHHEKMCQALERIRIRQQASGKDYLLYSQALNSLAEQELIATPDTPSPSPQVFSRFDEISIYLQKVSSIMCDGAGTPFDAVIEEFRRHHLLLDSLRVLLQRIPASQGKDTESDNLAQNIAKTRQLLADIEANTSGSADSQKLRQSLESDEAILQEKQKRSTFVLHCLWEELEFFHRRLGQTQGIYQRLVSLELDYNTQVSRIWKQLSTVVDTLPQNDDLFSVPIDSPASLQALDPLP</sequence>
<dbReference type="Proteomes" id="UP001165960">
    <property type="component" value="Unassembled WGS sequence"/>
</dbReference>
<gene>
    <name evidence="1" type="primary">MVP1_1</name>
    <name evidence="1" type="ORF">DSO57_1017215</name>
</gene>
<organism evidence="1 2">
    <name type="scientific">Entomophthora muscae</name>
    <dbReference type="NCBI Taxonomy" id="34485"/>
    <lineage>
        <taxon>Eukaryota</taxon>
        <taxon>Fungi</taxon>
        <taxon>Fungi incertae sedis</taxon>
        <taxon>Zoopagomycota</taxon>
        <taxon>Entomophthoromycotina</taxon>
        <taxon>Entomophthoromycetes</taxon>
        <taxon>Entomophthorales</taxon>
        <taxon>Entomophthoraceae</taxon>
        <taxon>Entomophthora</taxon>
    </lineage>
</organism>
<comment type="caution">
    <text evidence="1">The sequence shown here is derived from an EMBL/GenBank/DDBJ whole genome shotgun (WGS) entry which is preliminary data.</text>
</comment>
<name>A0ACC2U355_9FUNG</name>
<reference evidence="1" key="1">
    <citation type="submission" date="2022-04" db="EMBL/GenBank/DDBJ databases">
        <title>Genome of the entomopathogenic fungus Entomophthora muscae.</title>
        <authorList>
            <person name="Elya C."/>
            <person name="Lovett B.R."/>
            <person name="Lee E."/>
            <person name="Macias A.M."/>
            <person name="Hajek A.E."/>
            <person name="De Bivort B.L."/>
            <person name="Kasson M.T."/>
            <person name="De Fine Licht H.H."/>
            <person name="Stajich J.E."/>
        </authorList>
    </citation>
    <scope>NUCLEOTIDE SEQUENCE</scope>
    <source>
        <strain evidence="1">Berkeley</strain>
    </source>
</reference>
<evidence type="ECO:0000313" key="1">
    <source>
        <dbReference type="EMBL" id="KAJ9081201.1"/>
    </source>
</evidence>
<dbReference type="EMBL" id="QTSX02001492">
    <property type="protein sequence ID" value="KAJ9081201.1"/>
    <property type="molecule type" value="Genomic_DNA"/>
</dbReference>
<accession>A0ACC2U355</accession>
<protein>
    <submittedName>
        <fullName evidence="1">Sorting nexin mvp1</fullName>
    </submittedName>
</protein>
<proteinExistence type="predicted"/>
<evidence type="ECO:0000313" key="2">
    <source>
        <dbReference type="Proteomes" id="UP001165960"/>
    </source>
</evidence>
<keyword evidence="2" id="KW-1185">Reference proteome</keyword>